<evidence type="ECO:0000256" key="1">
    <source>
        <dbReference type="ARBA" id="ARBA00022884"/>
    </source>
</evidence>
<evidence type="ECO:0000256" key="3">
    <source>
        <dbReference type="SAM" id="MobiDB-lite"/>
    </source>
</evidence>
<reference evidence="6" key="1">
    <citation type="submission" date="2025-08" db="UniProtKB">
        <authorList>
            <consortium name="RefSeq"/>
        </authorList>
    </citation>
    <scope>IDENTIFICATION</scope>
</reference>
<dbReference type="GeneID" id="120261881"/>
<dbReference type="SMART" id="SM00360">
    <property type="entry name" value="RRM"/>
    <property type="match status" value="3"/>
</dbReference>
<keyword evidence="1 2" id="KW-0694">RNA-binding</keyword>
<feature type="region of interest" description="Disordered" evidence="3">
    <location>
        <begin position="1"/>
        <end position="59"/>
    </location>
</feature>
<evidence type="ECO:0000259" key="4">
    <source>
        <dbReference type="PROSITE" id="PS50102"/>
    </source>
</evidence>
<evidence type="ECO:0000313" key="5">
    <source>
        <dbReference type="Proteomes" id="UP001515500"/>
    </source>
</evidence>
<dbReference type="AlphaFoldDB" id="A0AB40BH58"/>
<dbReference type="PANTHER" id="PTHR21245">
    <property type="entry name" value="HETEROGENEOUS NUCLEAR RIBONUCLEOPROTEIN"/>
    <property type="match status" value="1"/>
</dbReference>
<feature type="domain" description="RRM" evidence="4">
    <location>
        <begin position="85"/>
        <end position="163"/>
    </location>
</feature>
<gene>
    <name evidence="6" type="primary">LOC120261881</name>
</gene>
<dbReference type="InterPro" id="IPR035979">
    <property type="entry name" value="RBD_domain_sf"/>
</dbReference>
<dbReference type="RefSeq" id="XP_039125823.1">
    <property type="nucleotide sequence ID" value="XM_039269889.1"/>
</dbReference>
<proteinExistence type="predicted"/>
<organism evidence="5 6">
    <name type="scientific">Dioscorea cayennensis subsp. rotundata</name>
    <name type="common">White Guinea yam</name>
    <name type="synonym">Dioscorea rotundata</name>
    <dbReference type="NCBI Taxonomy" id="55577"/>
    <lineage>
        <taxon>Eukaryota</taxon>
        <taxon>Viridiplantae</taxon>
        <taxon>Streptophyta</taxon>
        <taxon>Embryophyta</taxon>
        <taxon>Tracheophyta</taxon>
        <taxon>Spermatophyta</taxon>
        <taxon>Magnoliopsida</taxon>
        <taxon>Liliopsida</taxon>
        <taxon>Dioscoreales</taxon>
        <taxon>Dioscoreaceae</taxon>
        <taxon>Dioscorea</taxon>
    </lineage>
</organism>
<dbReference type="CDD" id="cd00590">
    <property type="entry name" value="RRM_SF"/>
    <property type="match status" value="2"/>
</dbReference>
<accession>A0AB40BH58</accession>
<dbReference type="SUPFAM" id="SSF54928">
    <property type="entry name" value="RNA-binding domain, RBD"/>
    <property type="match status" value="2"/>
</dbReference>
<protein>
    <submittedName>
        <fullName evidence="6">Heterogeneous nuclear ribonucleoprotein Q-like</fullName>
    </submittedName>
</protein>
<dbReference type="Pfam" id="PF00076">
    <property type="entry name" value="RRM_1"/>
    <property type="match status" value="2"/>
</dbReference>
<evidence type="ECO:0000313" key="6">
    <source>
        <dbReference type="RefSeq" id="XP_039125823.1"/>
    </source>
</evidence>
<dbReference type="PROSITE" id="PS50102">
    <property type="entry name" value="RRM"/>
    <property type="match status" value="2"/>
</dbReference>
<dbReference type="InterPro" id="IPR000504">
    <property type="entry name" value="RRM_dom"/>
</dbReference>
<name>A0AB40BH58_DIOCR</name>
<dbReference type="Gene3D" id="3.30.70.330">
    <property type="match status" value="3"/>
</dbReference>
<evidence type="ECO:0000256" key="2">
    <source>
        <dbReference type="PROSITE-ProRule" id="PRU00176"/>
    </source>
</evidence>
<feature type="compositionally biased region" description="Low complexity" evidence="3">
    <location>
        <begin position="50"/>
        <end position="59"/>
    </location>
</feature>
<keyword evidence="5" id="KW-1185">Reference proteome</keyword>
<sequence length="569" mass="60018">MESRRGRAAAVKQAESVKTAEPVQPNESEEEREVKEMEGVEEEEEKVVDGTGTSSNGGTDMKDYMIADVEAVIHAALLACPPHGSEIRIAGLSSDISEEDLKIFCESVGRVARVKIWKKKCSSGNFSGAFVEYESNELAAMAVQELNNITLKGKKLSCSRSYPRRSLLIYNVPRSMTKDVLIEALEKIGPGVSHVELKMENSDHCDQGRAFVQYYNHACAYYSRDKMSDPKFKLYSNVPTVIWAPTKGQAVYVKNLPKNVTRDQLRRLFERHGEIKKVYLPPAKSGEVNRFGFVHFAHPSSAWRASETSQKYHLDGQDLECFLAKPLTEKKGATGPNSQEGPLLQNVPSQIGYGVVGGVDGAPGYGMMGGADGAPGYGMIGGTDGAPGYGTMGGAYSASGYGMMGGVDGVPGYGMMGGAYGASGYGMMGGADGVPGYSVMGGGYGAPGYRVMGGAYSAPGYGVMGGVYGAPGYSAIAGAYGVPGYGVMGGVYGAPGYDVMGGAYGAPEYSAIAGAYGAPSPSFGQPMLYWSYDASGTARVSPFLPYGPYPYSSGSGRSSEGQQSNNSNH</sequence>
<dbReference type="Proteomes" id="UP001515500">
    <property type="component" value="Chromosome 5"/>
</dbReference>
<dbReference type="GO" id="GO:0003723">
    <property type="term" value="F:RNA binding"/>
    <property type="evidence" value="ECO:0007669"/>
    <property type="project" value="UniProtKB-UniRule"/>
</dbReference>
<dbReference type="InterPro" id="IPR012677">
    <property type="entry name" value="Nucleotide-bd_a/b_plait_sf"/>
</dbReference>
<feature type="domain" description="RRM" evidence="4">
    <location>
        <begin position="249"/>
        <end position="326"/>
    </location>
</feature>